<dbReference type="Proteomes" id="UP000504724">
    <property type="component" value="Chromosome"/>
</dbReference>
<dbReference type="GO" id="GO:0005886">
    <property type="term" value="C:plasma membrane"/>
    <property type="evidence" value="ECO:0007669"/>
    <property type="project" value="TreeGrafter"/>
</dbReference>
<keyword evidence="2" id="KW-1133">Transmembrane helix</keyword>
<feature type="transmembrane region" description="Helical" evidence="2">
    <location>
        <begin position="45"/>
        <end position="63"/>
    </location>
</feature>
<accession>A0A7D4NYP3</accession>
<feature type="transmembrane region" description="Helical" evidence="2">
    <location>
        <begin position="143"/>
        <end position="164"/>
    </location>
</feature>
<dbReference type="SUPFAM" id="SSF82866">
    <property type="entry name" value="Multidrug efflux transporter AcrB transmembrane domain"/>
    <property type="match status" value="2"/>
</dbReference>
<dbReference type="KEGG" id="txa:HQN79_06615"/>
<evidence type="ECO:0000313" key="3">
    <source>
        <dbReference type="EMBL" id="QKI89258.1"/>
    </source>
</evidence>
<feature type="transmembrane region" description="Helical" evidence="2">
    <location>
        <begin position="250"/>
        <end position="267"/>
    </location>
</feature>
<feature type="transmembrane region" description="Helical" evidence="2">
    <location>
        <begin position="227"/>
        <end position="244"/>
    </location>
</feature>
<dbReference type="Gene3D" id="1.20.1640.10">
    <property type="entry name" value="Multidrug efflux transporter AcrB transmembrane domain"/>
    <property type="match status" value="2"/>
</dbReference>
<protein>
    <submittedName>
        <fullName evidence="3">Uncharacterized protein</fullName>
    </submittedName>
</protein>
<comment type="similarity">
    <text evidence="1">Belongs to the resistance-nodulation-cell division (RND) (TC 2.A.6) family. MmpL subfamily.</text>
</comment>
<reference evidence="3 4" key="1">
    <citation type="submission" date="2020-05" db="EMBL/GenBank/DDBJ databases">
        <title>Thiomicrorhabdus sediminis sp.nov. and Thiomicrorhabdus xiamenensis sp.nov., novel sulfur-oxidizing bacteria isolated from coastal sediment.</title>
        <authorList>
            <person name="Liu X."/>
        </authorList>
    </citation>
    <scope>NUCLEOTIDE SEQUENCE [LARGE SCALE GENOMIC DNA]</scope>
    <source>
        <strain evidence="3 4">G2</strain>
    </source>
</reference>
<organism evidence="3 4">
    <name type="scientific">Thiomicrorhabdus xiamenensis</name>
    <dbReference type="NCBI Taxonomy" id="2739063"/>
    <lineage>
        <taxon>Bacteria</taxon>
        <taxon>Pseudomonadati</taxon>
        <taxon>Pseudomonadota</taxon>
        <taxon>Gammaproteobacteria</taxon>
        <taxon>Thiotrichales</taxon>
        <taxon>Piscirickettsiaceae</taxon>
        <taxon>Thiomicrorhabdus</taxon>
    </lineage>
</organism>
<keyword evidence="2" id="KW-0472">Membrane</keyword>
<feature type="transmembrane region" description="Helical" evidence="2">
    <location>
        <begin position="272"/>
        <end position="290"/>
    </location>
</feature>
<feature type="transmembrane region" description="Helical" evidence="2">
    <location>
        <begin position="97"/>
        <end position="122"/>
    </location>
</feature>
<dbReference type="PANTHER" id="PTHR33406:SF6">
    <property type="entry name" value="MEMBRANE PROTEIN YDGH-RELATED"/>
    <property type="match status" value="1"/>
</dbReference>
<evidence type="ECO:0000256" key="2">
    <source>
        <dbReference type="SAM" id="Phobius"/>
    </source>
</evidence>
<keyword evidence="2" id="KW-0812">Transmembrane</keyword>
<sequence length="422" mass="47425">MGNWAFNWVQIVAHNKKPIAWRLGLLFAVIGYGLVDFDWTGLQDLAPQLVIASLAITGFLAWITESLKTALLQLFLSIVALLTTFGVMGWLEIAVHQASILAVLAVIMMVSSNLVHALNTLLREMARGLFQYDAVAEALKLNFQPIFLSNLTTALGFLFAGWLNPQMMDMGWIVAIGALVSLILTLTLMPILLLSFLLEFRVGNTADRHGFRNLLEWLESKLHWRKALILVTALLTAVLLWASYKPLFNLPMLLLLVVFGALFLLYWKSPRLVFFALWLAVTAWLISFQINQQLVFPLLEQLAYYAKSSAFDLEQSITVILMLSLGLIIDDAVHFFSRYHYAQQGVFRDSLSAVKFSMASVARPIWITSWLLAITMLILVFNSNLFIAAAALLTLSSIFVVTFMVLLWLPLVLTKKPEITND</sequence>
<feature type="transmembrane region" description="Helical" evidence="2">
    <location>
        <begin position="356"/>
        <end position="379"/>
    </location>
</feature>
<dbReference type="PANTHER" id="PTHR33406">
    <property type="entry name" value="MEMBRANE PROTEIN MJ1562-RELATED"/>
    <property type="match status" value="1"/>
</dbReference>
<dbReference type="EMBL" id="CP054020">
    <property type="protein sequence ID" value="QKI89258.1"/>
    <property type="molecule type" value="Genomic_DNA"/>
</dbReference>
<feature type="transmembrane region" description="Helical" evidence="2">
    <location>
        <begin position="170"/>
        <end position="198"/>
    </location>
</feature>
<dbReference type="InterPro" id="IPR050545">
    <property type="entry name" value="Mycobact_MmpL"/>
</dbReference>
<evidence type="ECO:0000256" key="1">
    <source>
        <dbReference type="ARBA" id="ARBA00010157"/>
    </source>
</evidence>
<gene>
    <name evidence="3" type="ORF">HQN79_06615</name>
</gene>
<feature type="transmembrane region" description="Helical" evidence="2">
    <location>
        <begin position="20"/>
        <end position="39"/>
    </location>
</feature>
<keyword evidence="4" id="KW-1185">Reference proteome</keyword>
<dbReference type="AlphaFoldDB" id="A0A7D4NYP3"/>
<name>A0A7D4NYP3_9GAMM</name>
<evidence type="ECO:0000313" key="4">
    <source>
        <dbReference type="Proteomes" id="UP000504724"/>
    </source>
</evidence>
<dbReference type="RefSeq" id="WP_173285156.1">
    <property type="nucleotide sequence ID" value="NZ_CP054020.1"/>
</dbReference>
<feature type="transmembrane region" description="Helical" evidence="2">
    <location>
        <begin position="317"/>
        <end position="336"/>
    </location>
</feature>
<proteinExistence type="inferred from homology"/>
<feature type="transmembrane region" description="Helical" evidence="2">
    <location>
        <begin position="385"/>
        <end position="409"/>
    </location>
</feature>
<feature type="transmembrane region" description="Helical" evidence="2">
    <location>
        <begin position="70"/>
        <end position="91"/>
    </location>
</feature>